<dbReference type="PANTHER" id="PTHR40394">
    <property type="entry name" value="LIPOPROTEIN-RELATED"/>
    <property type="match status" value="1"/>
</dbReference>
<dbReference type="Pfam" id="PF13442">
    <property type="entry name" value="Cytochrome_CBB3"/>
    <property type="match status" value="1"/>
</dbReference>
<evidence type="ECO:0000256" key="2">
    <source>
        <dbReference type="ARBA" id="ARBA00022723"/>
    </source>
</evidence>
<feature type="domain" description="Cytochrome c" evidence="5">
    <location>
        <begin position="122"/>
        <end position="214"/>
    </location>
</feature>
<keyword evidence="3 4" id="KW-0408">Iron</keyword>
<dbReference type="GO" id="GO:0009055">
    <property type="term" value="F:electron transfer activity"/>
    <property type="evidence" value="ECO:0007669"/>
    <property type="project" value="InterPro"/>
</dbReference>
<dbReference type="EMBL" id="JACHIG010000010">
    <property type="protein sequence ID" value="MBB5034553.1"/>
    <property type="molecule type" value="Genomic_DNA"/>
</dbReference>
<dbReference type="AlphaFoldDB" id="A0A7W7YE85"/>
<dbReference type="InterPro" id="IPR009056">
    <property type="entry name" value="Cyt_c-like_dom"/>
</dbReference>
<dbReference type="SUPFAM" id="SSF46626">
    <property type="entry name" value="Cytochrome c"/>
    <property type="match status" value="1"/>
</dbReference>
<evidence type="ECO:0000256" key="3">
    <source>
        <dbReference type="ARBA" id="ARBA00023004"/>
    </source>
</evidence>
<gene>
    <name evidence="6" type="ORF">HNQ65_004158</name>
</gene>
<name>A0A7W7YE85_9BACT</name>
<comment type="caution">
    <text evidence="6">The sequence shown here is derived from an EMBL/GenBank/DDBJ whole genome shotgun (WGS) entry which is preliminary data.</text>
</comment>
<dbReference type="GO" id="GO:0020037">
    <property type="term" value="F:heme binding"/>
    <property type="evidence" value="ECO:0007669"/>
    <property type="project" value="InterPro"/>
</dbReference>
<reference evidence="6 7" key="1">
    <citation type="submission" date="2020-08" db="EMBL/GenBank/DDBJ databases">
        <title>Genomic Encyclopedia of Type Strains, Phase IV (KMG-IV): sequencing the most valuable type-strain genomes for metagenomic binning, comparative biology and taxonomic classification.</title>
        <authorList>
            <person name="Goeker M."/>
        </authorList>
    </citation>
    <scope>NUCLEOTIDE SEQUENCE [LARGE SCALE GENOMIC DNA]</scope>
    <source>
        <strain evidence="6 7">DSM 12252</strain>
    </source>
</reference>
<evidence type="ECO:0000313" key="6">
    <source>
        <dbReference type="EMBL" id="MBB5034553.1"/>
    </source>
</evidence>
<keyword evidence="7" id="KW-1185">Reference proteome</keyword>
<keyword evidence="2 4" id="KW-0479">Metal-binding</keyword>
<dbReference type="PANTHER" id="PTHR40394:SF2">
    <property type="entry name" value="QUINOL:CYTOCHROME C OXIDOREDUCTASE MEMBRANE PROTEIN"/>
    <property type="match status" value="1"/>
</dbReference>
<keyword evidence="1 4" id="KW-0349">Heme</keyword>
<dbReference type="Proteomes" id="UP000590740">
    <property type="component" value="Unassembled WGS sequence"/>
</dbReference>
<dbReference type="InterPro" id="IPR036909">
    <property type="entry name" value="Cyt_c-like_dom_sf"/>
</dbReference>
<accession>A0A7W7YE85</accession>
<dbReference type="Gene3D" id="1.10.760.10">
    <property type="entry name" value="Cytochrome c-like domain"/>
    <property type="match status" value="1"/>
</dbReference>
<dbReference type="RefSeq" id="WP_184342473.1">
    <property type="nucleotide sequence ID" value="NZ_JACHIG010000010.1"/>
</dbReference>
<evidence type="ECO:0000313" key="7">
    <source>
        <dbReference type="Proteomes" id="UP000590740"/>
    </source>
</evidence>
<evidence type="ECO:0000259" key="5">
    <source>
        <dbReference type="PROSITE" id="PS51007"/>
    </source>
</evidence>
<protein>
    <submittedName>
        <fullName evidence="6">Mono/diheme cytochrome c family protein</fullName>
    </submittedName>
</protein>
<dbReference type="PROSITE" id="PS51007">
    <property type="entry name" value="CYTC"/>
    <property type="match status" value="1"/>
</dbReference>
<organism evidence="6 7">
    <name type="scientific">Prosthecobacter vanneervenii</name>
    <dbReference type="NCBI Taxonomy" id="48466"/>
    <lineage>
        <taxon>Bacteria</taxon>
        <taxon>Pseudomonadati</taxon>
        <taxon>Verrucomicrobiota</taxon>
        <taxon>Verrucomicrobiia</taxon>
        <taxon>Verrucomicrobiales</taxon>
        <taxon>Verrucomicrobiaceae</taxon>
        <taxon>Prosthecobacter</taxon>
    </lineage>
</organism>
<dbReference type="GO" id="GO:0046872">
    <property type="term" value="F:metal ion binding"/>
    <property type="evidence" value="ECO:0007669"/>
    <property type="project" value="UniProtKB-KW"/>
</dbReference>
<proteinExistence type="predicted"/>
<evidence type="ECO:0000256" key="1">
    <source>
        <dbReference type="ARBA" id="ARBA00022617"/>
    </source>
</evidence>
<sequence>MKYFFLSYIFVGAIIVSAFGFRGSKSELPPIEVFPDMDHQAKVKYQASSEFFADGRGARLPVKGTVPMGFEIPSKPAVDGAKPARVAFTSGLDYYNTGKIGDFYGDGLPSEITGDPTVFNDAFLKRGEQRFNIHCAICHGASGNGKGVTSKYGILTAFNFQQAGNLDPANAAAYRADGAIFDVITNGKGLMGSYGGNITLRDRWAIVAYIRSLQLAAKESGVTLPLQ</sequence>
<evidence type="ECO:0000256" key="4">
    <source>
        <dbReference type="PROSITE-ProRule" id="PRU00433"/>
    </source>
</evidence>